<feature type="signal peptide" evidence="1">
    <location>
        <begin position="1"/>
        <end position="18"/>
    </location>
</feature>
<sequence length="174" mass="19365">MRSVSLVLLIAVASPAFGQTASNTGSANPRAAFDFLLGEWQVQPADGTAPRPDLYYRFSKPAETPVIAGDWKFDRGVAGKPDIAVGKYYSGYDNTTATWSFYYVSDRSAQAWPGTLKDGTWYFEHDFMADGKPFHQRQWWEIVDQRTIRRHIENTAENGAAPPGVVITLVKRSG</sequence>
<gene>
    <name evidence="2" type="ORF">FPZ24_01700</name>
</gene>
<protein>
    <recommendedName>
        <fullName evidence="4">DUF1579 domain-containing protein</fullName>
    </recommendedName>
</protein>
<evidence type="ECO:0000313" key="3">
    <source>
        <dbReference type="Proteomes" id="UP000315673"/>
    </source>
</evidence>
<keyword evidence="3" id="KW-1185">Reference proteome</keyword>
<organism evidence="2 3">
    <name type="scientific">Sphingomonas panacisoli</name>
    <dbReference type="NCBI Taxonomy" id="1813879"/>
    <lineage>
        <taxon>Bacteria</taxon>
        <taxon>Pseudomonadati</taxon>
        <taxon>Pseudomonadota</taxon>
        <taxon>Alphaproteobacteria</taxon>
        <taxon>Sphingomonadales</taxon>
        <taxon>Sphingomonadaceae</taxon>
        <taxon>Sphingomonas</taxon>
    </lineage>
</organism>
<dbReference type="RefSeq" id="WP_146569426.1">
    <property type="nucleotide sequence ID" value="NZ_CP042306.1"/>
</dbReference>
<dbReference type="EMBL" id="CP042306">
    <property type="protein sequence ID" value="QDZ06342.1"/>
    <property type="molecule type" value="Genomic_DNA"/>
</dbReference>
<evidence type="ECO:0000256" key="1">
    <source>
        <dbReference type="SAM" id="SignalP"/>
    </source>
</evidence>
<reference evidence="2 3" key="1">
    <citation type="submission" date="2019-07" db="EMBL/GenBank/DDBJ databases">
        <title>Full genome sequence of Sphingomonas sp. 4R-6-7(HKS19).</title>
        <authorList>
            <person name="Im W.-T."/>
        </authorList>
    </citation>
    <scope>NUCLEOTIDE SEQUENCE [LARGE SCALE GENOMIC DNA]</scope>
    <source>
        <strain evidence="2 3">HKS19</strain>
    </source>
</reference>
<accession>A0A5B8LFA3</accession>
<name>A0A5B8LFA3_9SPHN</name>
<feature type="chain" id="PRO_5022744827" description="DUF1579 domain-containing protein" evidence="1">
    <location>
        <begin position="19"/>
        <end position="174"/>
    </location>
</feature>
<proteinExistence type="predicted"/>
<evidence type="ECO:0000313" key="2">
    <source>
        <dbReference type="EMBL" id="QDZ06342.1"/>
    </source>
</evidence>
<keyword evidence="1" id="KW-0732">Signal</keyword>
<dbReference type="Proteomes" id="UP000315673">
    <property type="component" value="Chromosome"/>
</dbReference>
<dbReference type="AlphaFoldDB" id="A0A5B8LFA3"/>
<dbReference type="KEGG" id="spai:FPZ24_01700"/>
<evidence type="ECO:0008006" key="4">
    <source>
        <dbReference type="Google" id="ProtNLM"/>
    </source>
</evidence>